<dbReference type="RefSeq" id="WP_189620058.1">
    <property type="nucleotide sequence ID" value="NZ_BMZA01000002.1"/>
</dbReference>
<reference evidence="3" key="1">
    <citation type="journal article" date="2014" name="Int. J. Syst. Evol. Microbiol.">
        <title>Complete genome sequence of Corynebacterium casei LMG S-19264T (=DSM 44701T), isolated from a smear-ripened cheese.</title>
        <authorList>
            <consortium name="US DOE Joint Genome Institute (JGI-PGF)"/>
            <person name="Walter F."/>
            <person name="Albersmeier A."/>
            <person name="Kalinowski J."/>
            <person name="Ruckert C."/>
        </authorList>
    </citation>
    <scope>NUCLEOTIDE SEQUENCE</scope>
    <source>
        <strain evidence="3">KCTC 32255</strain>
    </source>
</reference>
<evidence type="ECO:0000256" key="1">
    <source>
        <dbReference type="SAM" id="Phobius"/>
    </source>
</evidence>
<dbReference type="InterPro" id="IPR012495">
    <property type="entry name" value="TadE-like_dom"/>
</dbReference>
<sequence length="196" mass="21114">MSAYLPALREDERGVTAVEFGLIAPVLLMSMFGLFDLGYNVYTASLLEGAIQKVARDSTLEGASGKTTTLDAKVTTMVRTIAPQATVSFSRSAYAQFSNVKQPEDFTDVDGNGVCNNGESFEDANGNGTWDSDQAAAGSGSARDAVLYQVTVTYPRQFPVMKFLGMGNTFSMQARTILRNQPWDLTIKAPKVLACP</sequence>
<dbReference type="Proteomes" id="UP000648075">
    <property type="component" value="Unassembled WGS sequence"/>
</dbReference>
<feature type="domain" description="TadE-like" evidence="2">
    <location>
        <begin position="14"/>
        <end position="56"/>
    </location>
</feature>
<gene>
    <name evidence="3" type="ORF">GCM10011614_10400</name>
</gene>
<keyword evidence="1" id="KW-1133">Transmembrane helix</keyword>
<proteinExistence type="predicted"/>
<feature type="transmembrane region" description="Helical" evidence="1">
    <location>
        <begin position="20"/>
        <end position="42"/>
    </location>
</feature>
<accession>A0A918UEF4</accession>
<protein>
    <recommendedName>
        <fullName evidence="2">TadE-like domain-containing protein</fullName>
    </recommendedName>
</protein>
<dbReference type="EMBL" id="BMZA01000002">
    <property type="protein sequence ID" value="GGY97319.1"/>
    <property type="molecule type" value="Genomic_DNA"/>
</dbReference>
<reference evidence="3" key="2">
    <citation type="submission" date="2020-09" db="EMBL/GenBank/DDBJ databases">
        <authorList>
            <person name="Sun Q."/>
            <person name="Kim S."/>
        </authorList>
    </citation>
    <scope>NUCLEOTIDE SEQUENCE</scope>
    <source>
        <strain evidence="3">KCTC 32255</strain>
    </source>
</reference>
<keyword evidence="1" id="KW-0472">Membrane</keyword>
<evidence type="ECO:0000313" key="4">
    <source>
        <dbReference type="Proteomes" id="UP000648075"/>
    </source>
</evidence>
<keyword evidence="4" id="KW-1185">Reference proteome</keyword>
<evidence type="ECO:0000313" key="3">
    <source>
        <dbReference type="EMBL" id="GGY97319.1"/>
    </source>
</evidence>
<comment type="caution">
    <text evidence="3">The sequence shown here is derived from an EMBL/GenBank/DDBJ whole genome shotgun (WGS) entry which is preliminary data.</text>
</comment>
<keyword evidence="1" id="KW-0812">Transmembrane</keyword>
<dbReference type="Pfam" id="PF07811">
    <property type="entry name" value="TadE"/>
    <property type="match status" value="1"/>
</dbReference>
<evidence type="ECO:0000259" key="2">
    <source>
        <dbReference type="Pfam" id="PF07811"/>
    </source>
</evidence>
<dbReference type="AlphaFoldDB" id="A0A918UEF4"/>
<organism evidence="3 4">
    <name type="scientific">Novosphingobium colocasiae</name>
    <dbReference type="NCBI Taxonomy" id="1256513"/>
    <lineage>
        <taxon>Bacteria</taxon>
        <taxon>Pseudomonadati</taxon>
        <taxon>Pseudomonadota</taxon>
        <taxon>Alphaproteobacteria</taxon>
        <taxon>Sphingomonadales</taxon>
        <taxon>Sphingomonadaceae</taxon>
        <taxon>Novosphingobium</taxon>
    </lineage>
</organism>
<name>A0A918UEF4_9SPHN</name>